<dbReference type="GO" id="GO:0005886">
    <property type="term" value="C:plasma membrane"/>
    <property type="evidence" value="ECO:0007669"/>
    <property type="project" value="UniProtKB-SubCell"/>
</dbReference>
<accession>A0A1H0GN26</accession>
<feature type="compositionally biased region" description="Low complexity" evidence="7">
    <location>
        <begin position="898"/>
        <end position="916"/>
    </location>
</feature>
<gene>
    <name evidence="10" type="ORF">SAMN05216259_107185</name>
</gene>
<feature type="domain" description="ABC3 transporter permease C-terminal" evidence="9">
    <location>
        <begin position="303"/>
        <end position="409"/>
    </location>
</feature>
<dbReference type="InterPro" id="IPR003838">
    <property type="entry name" value="ABC3_permease_C"/>
</dbReference>
<evidence type="ECO:0000256" key="4">
    <source>
        <dbReference type="ARBA" id="ARBA00022989"/>
    </source>
</evidence>
<protein>
    <submittedName>
        <fullName evidence="10">FtsX-like permease family protein</fullName>
    </submittedName>
</protein>
<evidence type="ECO:0000256" key="1">
    <source>
        <dbReference type="ARBA" id="ARBA00004651"/>
    </source>
</evidence>
<feature type="domain" description="ABC3 transporter permease C-terminal" evidence="9">
    <location>
        <begin position="1003"/>
        <end position="1117"/>
    </location>
</feature>
<keyword evidence="2" id="KW-1003">Cell membrane</keyword>
<dbReference type="Proteomes" id="UP000199341">
    <property type="component" value="Unassembled WGS sequence"/>
</dbReference>
<evidence type="ECO:0000313" key="11">
    <source>
        <dbReference type="Proteomes" id="UP000199341"/>
    </source>
</evidence>
<evidence type="ECO:0000313" key="10">
    <source>
        <dbReference type="EMBL" id="SDO08081.1"/>
    </source>
</evidence>
<name>A0A1H0GN26_9ACTN</name>
<dbReference type="GO" id="GO:0022857">
    <property type="term" value="F:transmembrane transporter activity"/>
    <property type="evidence" value="ECO:0007669"/>
    <property type="project" value="TreeGrafter"/>
</dbReference>
<feature type="transmembrane region" description="Helical" evidence="8">
    <location>
        <begin position="342"/>
        <end position="365"/>
    </location>
</feature>
<dbReference type="PANTHER" id="PTHR30572">
    <property type="entry name" value="MEMBRANE COMPONENT OF TRANSPORTER-RELATED"/>
    <property type="match status" value="1"/>
</dbReference>
<feature type="transmembrane region" description="Helical" evidence="8">
    <location>
        <begin position="997"/>
        <end position="1016"/>
    </location>
</feature>
<dbReference type="PANTHER" id="PTHR30572:SF4">
    <property type="entry name" value="ABC TRANSPORTER PERMEASE YTRF"/>
    <property type="match status" value="1"/>
</dbReference>
<evidence type="ECO:0000256" key="7">
    <source>
        <dbReference type="SAM" id="MobiDB-lite"/>
    </source>
</evidence>
<comment type="similarity">
    <text evidence="6">Belongs to the ABC-4 integral membrane protein family.</text>
</comment>
<feature type="transmembrane region" description="Helical" evidence="8">
    <location>
        <begin position="392"/>
        <end position="413"/>
    </location>
</feature>
<comment type="subcellular location">
    <subcellularLocation>
        <location evidence="1">Cell membrane</location>
        <topology evidence="1">Multi-pass membrane protein</topology>
    </subcellularLocation>
</comment>
<proteinExistence type="inferred from homology"/>
<feature type="transmembrane region" description="Helical" evidence="8">
    <location>
        <begin position="434"/>
        <end position="455"/>
    </location>
</feature>
<organism evidence="10 11">
    <name type="scientific">Actinacidiphila guanduensis</name>
    <dbReference type="NCBI Taxonomy" id="310781"/>
    <lineage>
        <taxon>Bacteria</taxon>
        <taxon>Bacillati</taxon>
        <taxon>Actinomycetota</taxon>
        <taxon>Actinomycetes</taxon>
        <taxon>Kitasatosporales</taxon>
        <taxon>Streptomycetaceae</taxon>
        <taxon>Actinacidiphila</taxon>
    </lineage>
</organism>
<evidence type="ECO:0000256" key="3">
    <source>
        <dbReference type="ARBA" id="ARBA00022692"/>
    </source>
</evidence>
<dbReference type="Pfam" id="PF02687">
    <property type="entry name" value="FtsX"/>
    <property type="match status" value="2"/>
</dbReference>
<feature type="transmembrane region" description="Helical" evidence="8">
    <location>
        <begin position="1098"/>
        <end position="1118"/>
    </location>
</feature>
<feature type="transmembrane region" description="Helical" evidence="8">
    <location>
        <begin position="475"/>
        <end position="498"/>
    </location>
</feature>
<dbReference type="RefSeq" id="WP_093785376.1">
    <property type="nucleotide sequence ID" value="NZ_FNIE01000007.1"/>
</dbReference>
<feature type="transmembrane region" description="Helical" evidence="8">
    <location>
        <begin position="1051"/>
        <end position="1078"/>
    </location>
</feature>
<evidence type="ECO:0000256" key="5">
    <source>
        <dbReference type="ARBA" id="ARBA00023136"/>
    </source>
</evidence>
<feature type="region of interest" description="Disordered" evidence="7">
    <location>
        <begin position="95"/>
        <end position="118"/>
    </location>
</feature>
<evidence type="ECO:0000259" key="9">
    <source>
        <dbReference type="Pfam" id="PF02687"/>
    </source>
</evidence>
<feature type="region of interest" description="Disordered" evidence="7">
    <location>
        <begin position="898"/>
        <end position="921"/>
    </location>
</feature>
<dbReference type="EMBL" id="FNIE01000007">
    <property type="protein sequence ID" value="SDO08081.1"/>
    <property type="molecule type" value="Genomic_DNA"/>
</dbReference>
<sequence length="1133" mass="114184">MTGFVLLRVRAHRLLLAAALLTVLLTTCVLATFTAFTGAIGDAALRRTLEHQAAGQATVEVQADVTGPQGSALDTAVRRTLGTAFGGLPTRVDASTRSGPYGLPASLRPAGRPKTGDPDLTLLATFDRARLRLTAGHWPAPAAKGAARVQVAMPQTAAQALGTRPGDVLALANRLGGPGLRVEVSGVFRPADPTAPYWHLDPLGGRGVHTVAFTTYGPLLADPGTFAAGAVPAAAMSWQATGDFRTATAGGMDALQEGARRAIAQLRADPATASAQPSSGLPDLIDQLRRSMLVTRSTLLIGALQLVILAAFALLLVAGLLAEERAGETALLRARGGSAGRVARLAATEALLLALPAAVAGPLLAGPVTRLLAGTGAMARTGVHLGGGSTGAAWLVAVCTALACALAVIVPALRTGGSFAAVRATRSRRAALPGILQAGADVGLLVVAGVAYWQLQRRASGSGALSTDAGGGLGVDPVLVAAPALCLLAGTVLVLRLLPLAAKLGERRAARGRGLALALAGWQLARRPRRGAGPAMLLVLAVAMGMFAIGQGASWDRSQRDQAQFAVGADIRVTGMTTPPFGQHGIFASVPDIAAAAPAARTDLSLDGNRQATALAIDTAQAGRVMRFRSDLTGGRPLATLLQPLRKGVRPDGSGYPVPAGARRVELTGTLTPDGGSEGDSGDGPTHLVATLVDAEGVPYQFAMGDLAPDGAPHPLVLDLAAQSGAAGGAPAGPLRLTRIEATYAVGVRDQAVRLALSAPRAVLRDGSVQPLGEHGAWAAAPSFDDPTLATTSGITAPTTAAPPHLAGGALSAAYRTGAVPEMLGYDQAEATVRLDVDAPPPPPLAAVATADYLKAVGARVGDTVAVEVNGVTAHVRIAASVRAIPGLADTLDTTAAADSTAPGSASGSDTDTGGAAQSGTKDVGGMIVDLRALDTLLEAQDAPTLEPTEWWLSARPGRTARAAAALRARTDVDTLLVADEVAADLRADPLGAGPQSALPAAVVAAAVLAAVGFAVSSAGAVRERAAEFAVLRALGAPRRKLARVIAAEQGLLVLLSLVVGVGLGALLTRLVAPLIVLTSQAAEPTPGLLVELPAGRLAQLLAMVLAVPVLVVLATAARRGDPAAALRRQGED</sequence>
<evidence type="ECO:0000256" key="8">
    <source>
        <dbReference type="SAM" id="Phobius"/>
    </source>
</evidence>
<dbReference type="AlphaFoldDB" id="A0A1H0GN26"/>
<dbReference type="InterPro" id="IPR050250">
    <property type="entry name" value="Macrolide_Exporter_MacB"/>
</dbReference>
<feature type="transmembrane region" description="Helical" evidence="8">
    <location>
        <begin position="535"/>
        <end position="555"/>
    </location>
</feature>
<evidence type="ECO:0000256" key="6">
    <source>
        <dbReference type="ARBA" id="ARBA00038076"/>
    </source>
</evidence>
<feature type="transmembrane region" description="Helical" evidence="8">
    <location>
        <begin position="299"/>
        <end position="321"/>
    </location>
</feature>
<dbReference type="OrthoDB" id="5101691at2"/>
<keyword evidence="5 8" id="KW-0472">Membrane</keyword>
<reference evidence="10 11" key="1">
    <citation type="submission" date="2016-10" db="EMBL/GenBank/DDBJ databases">
        <authorList>
            <person name="de Groot N.N."/>
        </authorList>
    </citation>
    <scope>NUCLEOTIDE SEQUENCE [LARGE SCALE GENOMIC DNA]</scope>
    <source>
        <strain evidence="10 11">CGMCC 4.2022</strain>
    </source>
</reference>
<dbReference type="STRING" id="310781.SAMN05216259_107185"/>
<keyword evidence="3 8" id="KW-0812">Transmembrane</keyword>
<keyword evidence="4 8" id="KW-1133">Transmembrane helix</keyword>
<keyword evidence="11" id="KW-1185">Reference proteome</keyword>
<evidence type="ECO:0000256" key="2">
    <source>
        <dbReference type="ARBA" id="ARBA00022475"/>
    </source>
</evidence>